<dbReference type="CDD" id="cd00156">
    <property type="entry name" value="REC"/>
    <property type="match status" value="1"/>
</dbReference>
<dbReference type="OrthoDB" id="9794397at2"/>
<dbReference type="Pfam" id="PF00072">
    <property type="entry name" value="Response_reg"/>
    <property type="match status" value="1"/>
</dbReference>
<gene>
    <name evidence="7" type="ORF">SAMN05216526_0398</name>
</gene>
<dbReference type="PANTHER" id="PTHR43214">
    <property type="entry name" value="TWO-COMPONENT RESPONSE REGULATOR"/>
    <property type="match status" value="1"/>
</dbReference>
<dbReference type="InterPro" id="IPR016032">
    <property type="entry name" value="Sig_transdc_resp-reg_C-effctor"/>
</dbReference>
<feature type="modified residue" description="4-aspartylphosphate" evidence="4">
    <location>
        <position position="65"/>
    </location>
</feature>
<dbReference type="InterPro" id="IPR011006">
    <property type="entry name" value="CheY-like_superfamily"/>
</dbReference>
<dbReference type="GO" id="GO:0003677">
    <property type="term" value="F:DNA binding"/>
    <property type="evidence" value="ECO:0007669"/>
    <property type="project" value="UniProtKB-KW"/>
</dbReference>
<evidence type="ECO:0000259" key="5">
    <source>
        <dbReference type="PROSITE" id="PS50043"/>
    </source>
</evidence>
<name>A0A1R3VS32_9GAMM</name>
<evidence type="ECO:0000256" key="2">
    <source>
        <dbReference type="ARBA" id="ARBA00023125"/>
    </source>
</evidence>
<organism evidence="7 8">
    <name type="scientific">Ectothiorhodosinus mongolicus</name>
    <dbReference type="NCBI Taxonomy" id="233100"/>
    <lineage>
        <taxon>Bacteria</taxon>
        <taxon>Pseudomonadati</taxon>
        <taxon>Pseudomonadota</taxon>
        <taxon>Gammaproteobacteria</taxon>
        <taxon>Chromatiales</taxon>
        <taxon>Ectothiorhodospiraceae</taxon>
        <taxon>Ectothiorhodosinus</taxon>
    </lineage>
</organism>
<dbReference type="Proteomes" id="UP000223759">
    <property type="component" value="Unassembled WGS sequence"/>
</dbReference>
<dbReference type="Gene3D" id="3.40.50.2300">
    <property type="match status" value="1"/>
</dbReference>
<dbReference type="PRINTS" id="PR00038">
    <property type="entry name" value="HTHLUXR"/>
</dbReference>
<dbReference type="InterPro" id="IPR000792">
    <property type="entry name" value="Tscrpt_reg_LuxR_C"/>
</dbReference>
<keyword evidence="2" id="KW-0238">DNA-binding</keyword>
<dbReference type="SUPFAM" id="SSF46894">
    <property type="entry name" value="C-terminal effector domain of the bipartite response regulators"/>
    <property type="match status" value="1"/>
</dbReference>
<dbReference type="EMBL" id="FTPK01000001">
    <property type="protein sequence ID" value="SIT65942.1"/>
    <property type="molecule type" value="Genomic_DNA"/>
</dbReference>
<keyword evidence="3" id="KW-0804">Transcription</keyword>
<dbReference type="GO" id="GO:0000160">
    <property type="term" value="P:phosphorelay signal transduction system"/>
    <property type="evidence" value="ECO:0007669"/>
    <property type="project" value="InterPro"/>
</dbReference>
<reference evidence="7 8" key="1">
    <citation type="submission" date="2017-01" db="EMBL/GenBank/DDBJ databases">
        <authorList>
            <person name="Mah S.A."/>
            <person name="Swanson W.J."/>
            <person name="Moy G.W."/>
            <person name="Vacquier V.D."/>
        </authorList>
    </citation>
    <scope>NUCLEOTIDE SEQUENCE [LARGE SCALE GENOMIC DNA]</scope>
    <source>
        <strain evidence="7 8">M9</strain>
    </source>
</reference>
<dbReference type="InterPro" id="IPR036388">
    <property type="entry name" value="WH-like_DNA-bd_sf"/>
</dbReference>
<evidence type="ECO:0000256" key="3">
    <source>
        <dbReference type="ARBA" id="ARBA00023163"/>
    </source>
</evidence>
<dbReference type="CDD" id="cd06170">
    <property type="entry name" value="LuxR_C_like"/>
    <property type="match status" value="1"/>
</dbReference>
<dbReference type="SUPFAM" id="SSF52172">
    <property type="entry name" value="CheY-like"/>
    <property type="match status" value="1"/>
</dbReference>
<dbReference type="STRING" id="233100.SAMN05216526_0398"/>
<dbReference type="SMART" id="SM00421">
    <property type="entry name" value="HTH_LUXR"/>
    <property type="match status" value="1"/>
</dbReference>
<dbReference type="RefSeq" id="WP_076754468.1">
    <property type="nucleotide sequence ID" value="NZ_CP023018.1"/>
</dbReference>
<dbReference type="SMART" id="SM00448">
    <property type="entry name" value="REC"/>
    <property type="match status" value="1"/>
</dbReference>
<dbReference type="InterPro" id="IPR039420">
    <property type="entry name" value="WalR-like"/>
</dbReference>
<keyword evidence="1" id="KW-0805">Transcription regulation</keyword>
<dbReference type="Pfam" id="PF00196">
    <property type="entry name" value="GerE"/>
    <property type="match status" value="1"/>
</dbReference>
<dbReference type="PROSITE" id="PS50043">
    <property type="entry name" value="HTH_LUXR_2"/>
    <property type="match status" value="1"/>
</dbReference>
<feature type="domain" description="Response regulatory" evidence="6">
    <location>
        <begin position="12"/>
        <end position="130"/>
    </location>
</feature>
<feature type="domain" description="HTH luxR-type" evidence="5">
    <location>
        <begin position="158"/>
        <end position="223"/>
    </location>
</feature>
<dbReference type="PANTHER" id="PTHR43214:SF41">
    <property type="entry name" value="NITRATE_NITRITE RESPONSE REGULATOR PROTEIN NARP"/>
    <property type="match status" value="1"/>
</dbReference>
<keyword evidence="8" id="KW-1185">Reference proteome</keyword>
<evidence type="ECO:0000256" key="4">
    <source>
        <dbReference type="PROSITE-ProRule" id="PRU00169"/>
    </source>
</evidence>
<keyword evidence="4" id="KW-0597">Phosphoprotein</keyword>
<dbReference type="InterPro" id="IPR001789">
    <property type="entry name" value="Sig_transdc_resp-reg_receiver"/>
</dbReference>
<evidence type="ECO:0000313" key="8">
    <source>
        <dbReference type="Proteomes" id="UP000223759"/>
    </source>
</evidence>
<evidence type="ECO:0000313" key="7">
    <source>
        <dbReference type="EMBL" id="SIT65942.1"/>
    </source>
</evidence>
<accession>A0A1R3VS32</accession>
<dbReference type="GO" id="GO:0006355">
    <property type="term" value="P:regulation of DNA-templated transcription"/>
    <property type="evidence" value="ECO:0007669"/>
    <property type="project" value="InterPro"/>
</dbReference>
<protein>
    <submittedName>
        <fullName evidence="7">Two component transcriptional regulator, LuxR family</fullName>
    </submittedName>
</protein>
<evidence type="ECO:0000259" key="6">
    <source>
        <dbReference type="PROSITE" id="PS50110"/>
    </source>
</evidence>
<dbReference type="PROSITE" id="PS50110">
    <property type="entry name" value="RESPONSE_REGULATORY"/>
    <property type="match status" value="1"/>
</dbReference>
<evidence type="ECO:0000256" key="1">
    <source>
        <dbReference type="ARBA" id="ARBA00023015"/>
    </source>
</evidence>
<sequence length="225" mass="24527">MAVAQAIVPALEVLVVEDDPFFRRVVCDSIARMDNQWMFLTAGTAQEAFDAIGQKENQIGLALIDLGLPDGDGLDVIRALHRSHPNARILVISGSADEQRVLAAVRLGAVGYIVKGDANLSINRAVQQVLDGMHPLSMQLAGYFLKLVEKEDPNKPIPDETLPKVTRREIELLRHFANGDPYGEAAQKMGISLATAQTHARNLYRKLGVHSGLQALAKAKRHGLL</sequence>
<proteinExistence type="predicted"/>
<dbReference type="Gene3D" id="1.10.10.10">
    <property type="entry name" value="Winged helix-like DNA-binding domain superfamily/Winged helix DNA-binding domain"/>
    <property type="match status" value="1"/>
</dbReference>
<dbReference type="AlphaFoldDB" id="A0A1R3VS32"/>